<evidence type="ECO:0000256" key="1">
    <source>
        <dbReference type="SAM" id="MobiDB-lite"/>
    </source>
</evidence>
<accession>A0A6G1DKP3</accession>
<proteinExistence type="predicted"/>
<evidence type="ECO:0000313" key="4">
    <source>
        <dbReference type="Proteomes" id="UP000479710"/>
    </source>
</evidence>
<feature type="signal peptide" evidence="2">
    <location>
        <begin position="1"/>
        <end position="34"/>
    </location>
</feature>
<dbReference type="AlphaFoldDB" id="A0A6G1DKP3"/>
<dbReference type="Proteomes" id="UP000479710">
    <property type="component" value="Unassembled WGS sequence"/>
</dbReference>
<evidence type="ECO:0000256" key="2">
    <source>
        <dbReference type="SAM" id="SignalP"/>
    </source>
</evidence>
<keyword evidence="2" id="KW-0732">Signal</keyword>
<reference evidence="3 4" key="1">
    <citation type="submission" date="2019-11" db="EMBL/GenBank/DDBJ databases">
        <title>Whole genome sequence of Oryza granulata.</title>
        <authorList>
            <person name="Li W."/>
        </authorList>
    </citation>
    <scope>NUCLEOTIDE SEQUENCE [LARGE SCALE GENOMIC DNA]</scope>
    <source>
        <strain evidence="4">cv. Menghai</strain>
        <tissue evidence="3">Leaf</tissue>
    </source>
</reference>
<keyword evidence="4" id="KW-1185">Reference proteome</keyword>
<organism evidence="3 4">
    <name type="scientific">Oryza meyeriana var. granulata</name>
    <dbReference type="NCBI Taxonomy" id="110450"/>
    <lineage>
        <taxon>Eukaryota</taxon>
        <taxon>Viridiplantae</taxon>
        <taxon>Streptophyta</taxon>
        <taxon>Embryophyta</taxon>
        <taxon>Tracheophyta</taxon>
        <taxon>Spermatophyta</taxon>
        <taxon>Magnoliopsida</taxon>
        <taxon>Liliopsida</taxon>
        <taxon>Poales</taxon>
        <taxon>Poaceae</taxon>
        <taxon>BOP clade</taxon>
        <taxon>Oryzoideae</taxon>
        <taxon>Oryzeae</taxon>
        <taxon>Oryzinae</taxon>
        <taxon>Oryza</taxon>
        <taxon>Oryza meyeriana</taxon>
    </lineage>
</organism>
<sequence>MKSMAAAGLGIRLQAVLVMSLLLSPPFLLHCVLAAGSGGGDLVEAGREMKHEGHLVISTSKSTRARRTLRQRYGGNYDPRHDPPFSPGRSNNEDRPGN</sequence>
<evidence type="ECO:0000313" key="3">
    <source>
        <dbReference type="EMBL" id="KAF0913047.1"/>
    </source>
</evidence>
<name>A0A6G1DKP3_9ORYZ</name>
<comment type="caution">
    <text evidence="3">The sequence shown here is derived from an EMBL/GenBank/DDBJ whole genome shotgun (WGS) entry which is preliminary data.</text>
</comment>
<feature type="chain" id="PRO_5026294430" evidence="2">
    <location>
        <begin position="35"/>
        <end position="98"/>
    </location>
</feature>
<gene>
    <name evidence="3" type="ORF">E2562_019820</name>
</gene>
<dbReference type="EMBL" id="SPHZ02000006">
    <property type="protein sequence ID" value="KAF0913047.1"/>
    <property type="molecule type" value="Genomic_DNA"/>
</dbReference>
<protein>
    <submittedName>
        <fullName evidence="3">Uncharacterized protein</fullName>
    </submittedName>
</protein>
<feature type="region of interest" description="Disordered" evidence="1">
    <location>
        <begin position="54"/>
        <end position="98"/>
    </location>
</feature>